<gene>
    <name evidence="2" type="ORF">SDC9_141961</name>
</gene>
<evidence type="ECO:0000313" key="2">
    <source>
        <dbReference type="EMBL" id="MPM94813.1"/>
    </source>
</evidence>
<sequence>MAKTWYPVIDYLTCVECGTCIAKCPHGVYDTSKAPSPVVKNPESCADHCYGCGNRCPVGAITYVGEDTGWTPPNGELPEEESCCSCGCETASEKKVIIEYLYLDLQTCDRCIGTDNVLDEVMMTITPALKISGFEVEYNKIDMKTAEIATQYKFLSSPTIRVNGQDICKSVAENSCGCCSDISGTDVDCRVFEYNGESYEVPPKEMLAEAILSVVFGQLETGCSCGEYQLPENLRDFFNGKKSKSGCSCGGNCC</sequence>
<dbReference type="PROSITE" id="PS51379">
    <property type="entry name" value="4FE4S_FER_2"/>
    <property type="match status" value="2"/>
</dbReference>
<name>A0A645E1V9_9ZZZZ</name>
<reference evidence="2" key="1">
    <citation type="submission" date="2019-08" db="EMBL/GenBank/DDBJ databases">
        <authorList>
            <person name="Kucharzyk K."/>
            <person name="Murdoch R.W."/>
            <person name="Higgins S."/>
            <person name="Loffler F."/>
        </authorList>
    </citation>
    <scope>NUCLEOTIDE SEQUENCE</scope>
</reference>
<comment type="caution">
    <text evidence="2">The sequence shown here is derived from an EMBL/GenBank/DDBJ whole genome shotgun (WGS) entry which is preliminary data.</text>
</comment>
<dbReference type="AlphaFoldDB" id="A0A645E1V9"/>
<protein>
    <recommendedName>
        <fullName evidence="1">4Fe-4S ferredoxin-type domain-containing protein</fullName>
    </recommendedName>
</protein>
<dbReference type="InterPro" id="IPR021219">
    <property type="entry name" value="DUF2703"/>
</dbReference>
<proteinExistence type="predicted"/>
<feature type="domain" description="4Fe-4S ferredoxin-type" evidence="1">
    <location>
        <begin position="5"/>
        <end position="34"/>
    </location>
</feature>
<dbReference type="PROSITE" id="PS00198">
    <property type="entry name" value="4FE4S_FER_1"/>
    <property type="match status" value="1"/>
</dbReference>
<dbReference type="Pfam" id="PF13237">
    <property type="entry name" value="Fer4_10"/>
    <property type="match status" value="1"/>
</dbReference>
<dbReference type="InterPro" id="IPR017896">
    <property type="entry name" value="4Fe4S_Fe-S-bd"/>
</dbReference>
<dbReference type="InterPro" id="IPR017900">
    <property type="entry name" value="4Fe4S_Fe_S_CS"/>
</dbReference>
<dbReference type="Gene3D" id="3.30.70.20">
    <property type="match status" value="1"/>
</dbReference>
<accession>A0A645E1V9</accession>
<dbReference type="EMBL" id="VSSQ01041397">
    <property type="protein sequence ID" value="MPM94813.1"/>
    <property type="molecule type" value="Genomic_DNA"/>
</dbReference>
<feature type="domain" description="4Fe-4S ferredoxin-type" evidence="1">
    <location>
        <begin position="35"/>
        <end position="66"/>
    </location>
</feature>
<evidence type="ECO:0000259" key="1">
    <source>
        <dbReference type="PROSITE" id="PS51379"/>
    </source>
</evidence>
<dbReference type="Pfam" id="PF10865">
    <property type="entry name" value="DUF2703"/>
    <property type="match status" value="1"/>
</dbReference>
<organism evidence="2">
    <name type="scientific">bioreactor metagenome</name>
    <dbReference type="NCBI Taxonomy" id="1076179"/>
    <lineage>
        <taxon>unclassified sequences</taxon>
        <taxon>metagenomes</taxon>
        <taxon>ecological metagenomes</taxon>
    </lineage>
</organism>
<dbReference type="SUPFAM" id="SSF54862">
    <property type="entry name" value="4Fe-4S ferredoxins"/>
    <property type="match status" value="1"/>
</dbReference>